<dbReference type="FunFam" id="3.40.50.300:FF:000216">
    <property type="entry name" value="Type VII secretion ATPase EccA"/>
    <property type="match status" value="1"/>
</dbReference>
<dbReference type="AlphaFoldDB" id="A0A6N8JMY3"/>
<dbReference type="CDD" id="cd00009">
    <property type="entry name" value="AAA"/>
    <property type="match status" value="2"/>
</dbReference>
<dbReference type="InterPro" id="IPR041627">
    <property type="entry name" value="AAA_lid_6"/>
</dbReference>
<dbReference type="Gene3D" id="1.10.8.60">
    <property type="match status" value="2"/>
</dbReference>
<dbReference type="PRINTS" id="PR00819">
    <property type="entry name" value="CBXCFQXSUPER"/>
</dbReference>
<dbReference type="InterPro" id="IPR000641">
    <property type="entry name" value="CbxX/CfxQ"/>
</dbReference>
<dbReference type="SUPFAM" id="SSF52540">
    <property type="entry name" value="P-loop containing nucleoside triphosphate hydrolases"/>
    <property type="match status" value="2"/>
</dbReference>
<gene>
    <name evidence="5" type="ORF">GKZ27_02735</name>
</gene>
<dbReference type="PANTHER" id="PTHR43392">
    <property type="entry name" value="AAA-TYPE ATPASE FAMILY PROTEIN / ANKYRIN REPEAT FAMILY PROTEIN"/>
    <property type="match status" value="1"/>
</dbReference>
<evidence type="ECO:0000313" key="6">
    <source>
        <dbReference type="Proteomes" id="UP000463388"/>
    </source>
</evidence>
<comment type="caution">
    <text evidence="5">The sequence shown here is derived from an EMBL/GenBank/DDBJ whole genome shotgun (WGS) entry which is preliminary data.</text>
</comment>
<evidence type="ECO:0000256" key="1">
    <source>
        <dbReference type="ARBA" id="ARBA00010378"/>
    </source>
</evidence>
<dbReference type="Pfam" id="PF00004">
    <property type="entry name" value="AAA"/>
    <property type="match status" value="2"/>
</dbReference>
<evidence type="ECO:0000313" key="5">
    <source>
        <dbReference type="EMBL" id="MVX60379.1"/>
    </source>
</evidence>
<dbReference type="InterPro" id="IPR003959">
    <property type="entry name" value="ATPase_AAA_core"/>
</dbReference>
<dbReference type="RefSeq" id="WP_160344876.1">
    <property type="nucleotide sequence ID" value="NZ_WSRR01000003.1"/>
</dbReference>
<feature type="domain" description="AAA+ ATPase" evidence="4">
    <location>
        <begin position="448"/>
        <end position="551"/>
    </location>
</feature>
<dbReference type="InterPro" id="IPR003593">
    <property type="entry name" value="AAA+_ATPase"/>
</dbReference>
<proteinExistence type="inferred from homology"/>
<comment type="similarity">
    <text evidence="1">Belongs to the CbxX/CfxQ family.</text>
</comment>
<dbReference type="InterPro" id="IPR027417">
    <property type="entry name" value="P-loop_NTPase"/>
</dbReference>
<evidence type="ECO:0000256" key="2">
    <source>
        <dbReference type="ARBA" id="ARBA00022741"/>
    </source>
</evidence>
<dbReference type="PANTHER" id="PTHR43392:SF2">
    <property type="entry name" value="AAA-TYPE ATPASE FAMILY PROTEIN _ ANKYRIN REPEAT FAMILY PROTEIN"/>
    <property type="match status" value="1"/>
</dbReference>
<organism evidence="5 6">
    <name type="scientific">Adlercreutzia mucosicola</name>
    <dbReference type="NCBI Taxonomy" id="580026"/>
    <lineage>
        <taxon>Bacteria</taxon>
        <taxon>Bacillati</taxon>
        <taxon>Actinomycetota</taxon>
        <taxon>Coriobacteriia</taxon>
        <taxon>Eggerthellales</taxon>
        <taxon>Eggerthellaceae</taxon>
        <taxon>Adlercreutzia</taxon>
    </lineage>
</organism>
<dbReference type="Gene3D" id="3.40.50.300">
    <property type="entry name" value="P-loop containing nucleotide triphosphate hydrolases"/>
    <property type="match status" value="2"/>
</dbReference>
<dbReference type="GO" id="GO:0005524">
    <property type="term" value="F:ATP binding"/>
    <property type="evidence" value="ECO:0007669"/>
    <property type="project" value="UniProtKB-KW"/>
</dbReference>
<dbReference type="InterPro" id="IPR050773">
    <property type="entry name" value="CbxX/CfxQ_RuBisCO_ESX"/>
</dbReference>
<evidence type="ECO:0000256" key="3">
    <source>
        <dbReference type="ARBA" id="ARBA00022840"/>
    </source>
</evidence>
<keyword evidence="2" id="KW-0547">Nucleotide-binding</keyword>
<protein>
    <submittedName>
        <fullName evidence="5">AAA family ATPase</fullName>
    </submittedName>
</protein>
<dbReference type="OrthoDB" id="9806903at2"/>
<sequence length="951" mass="105706">MKFYKVTCITDVELGRPWFYSDRPSRAFGNRLFLIPDDASDAFKRGDDETRFRLLAAVSDPRHDLADLEACVLETCREWEVRGAVRVYAIENSTYRECFGEFTTANRDARKLSQALGAHEFCTLLQEVRCVSEEAIAPMPCDRTEPTRYSQCLTEELKRMGPARHEETGKREAAAPSTQPFLPAHYLIEGMNVHEYGPALDRLLSALAEVGRVPSACALTFDLDRVHGGERRHNSDEYFLSCMNDALVESLEGMALVIRYGTFDEGDAFAGYPYQLLTRLLDALARHPHAVQTVVVIPQGADALKQRIQSRFAVPWVELRRDAAPIAQDMDAAEVRAALEMRARDEGLAPDDQMAALVDERLADRTFSDVRTLYEEWRRDKLTREQFPSYGPVVKQSLARRQAKSASALERLNALVGLKDVKQHIADILARVRMNRELALAGLPARPFSMHMAFLGEPGTGKTEVARLYADILREQRVLREGRLVVRSGASLFNVDETFKAARGSVLLIDEAYSLLGYDDTVASLIANMENYRDEVVVILAGYEADMERLFRTNPGFRSRVGFHLHFPSYSAAEKLEIFQLMAQRARLTVPPETLARVRDLLARGGKRDDEGNARFVRKLFEDACGRQQTRLARNTPAEGYTEETLSLLLPDDVGTVAARPAKSAREELDELIGLGPVKELVAGRIALMQAQKARRDAGIDAPFIPLHLAFKGNPGTGKTEVARLIGRILKEEGILSVGDFYECGRQDLVAGFVGGTAPKVEALFQRAKGSVIFIDEAYALNDGQRGGYGEEAITTIIDQMEKLREDVVVIFAGYTREIDELFAANPGFASRVRTHIEFPDYRVDELVSVLHLMARKQGFTLAQGVDERVRELLERAVGQPSFGNARFVRNLLEEALIAQAGRLAAEATGACVAVGDLSADRLTTLVPEDFTWIGLDQASSGPRPIGFLAA</sequence>
<keyword evidence="6" id="KW-1185">Reference proteome</keyword>
<dbReference type="GO" id="GO:0016887">
    <property type="term" value="F:ATP hydrolysis activity"/>
    <property type="evidence" value="ECO:0007669"/>
    <property type="project" value="InterPro"/>
</dbReference>
<evidence type="ECO:0000259" key="4">
    <source>
        <dbReference type="SMART" id="SM00382"/>
    </source>
</evidence>
<name>A0A6N8JMY3_9ACTN</name>
<reference evidence="5 6" key="1">
    <citation type="submission" date="2019-12" db="EMBL/GenBank/DDBJ databases">
        <title>Microbes associate with the intestines of laboratory mice.</title>
        <authorList>
            <person name="Navarre W."/>
            <person name="Wong E."/>
        </authorList>
    </citation>
    <scope>NUCLEOTIDE SEQUENCE [LARGE SCALE GENOMIC DNA]</scope>
    <source>
        <strain evidence="5 6">NM66_B29</strain>
    </source>
</reference>
<keyword evidence="3" id="KW-0067">ATP-binding</keyword>
<dbReference type="Pfam" id="PF17866">
    <property type="entry name" value="AAA_lid_6"/>
    <property type="match status" value="2"/>
</dbReference>
<feature type="domain" description="AAA+ ATPase" evidence="4">
    <location>
        <begin position="705"/>
        <end position="843"/>
    </location>
</feature>
<accession>A0A6N8JMY3</accession>
<dbReference type="Proteomes" id="UP000463388">
    <property type="component" value="Unassembled WGS sequence"/>
</dbReference>
<dbReference type="SMART" id="SM00382">
    <property type="entry name" value="AAA"/>
    <property type="match status" value="2"/>
</dbReference>
<dbReference type="EMBL" id="WSRR01000003">
    <property type="protein sequence ID" value="MVX60379.1"/>
    <property type="molecule type" value="Genomic_DNA"/>
</dbReference>